<keyword evidence="3" id="KW-1185">Reference proteome</keyword>
<sequence length="103" mass="11481">MTLRLLFIAGGIFSLYGLFGILLENLLKGSFCEDENENGEKFTFIMPLLFVATCFNVLYAYVLKSIRHTTTAVAKIPAIYVGLIALTYTLATVTSFMALKWVI</sequence>
<dbReference type="Proteomes" id="UP001461498">
    <property type="component" value="Unassembled WGS sequence"/>
</dbReference>
<protein>
    <submittedName>
        <fullName evidence="2">Uncharacterized protein</fullName>
    </submittedName>
</protein>
<evidence type="ECO:0000313" key="3">
    <source>
        <dbReference type="Proteomes" id="UP001461498"/>
    </source>
</evidence>
<keyword evidence="1" id="KW-1133">Transmembrane helix</keyword>
<feature type="transmembrane region" description="Helical" evidence="1">
    <location>
        <begin position="5"/>
        <end position="23"/>
    </location>
</feature>
<organism evidence="2 3">
    <name type="scientific">Rhynocoris fuscipes</name>
    <dbReference type="NCBI Taxonomy" id="488301"/>
    <lineage>
        <taxon>Eukaryota</taxon>
        <taxon>Metazoa</taxon>
        <taxon>Ecdysozoa</taxon>
        <taxon>Arthropoda</taxon>
        <taxon>Hexapoda</taxon>
        <taxon>Insecta</taxon>
        <taxon>Pterygota</taxon>
        <taxon>Neoptera</taxon>
        <taxon>Paraneoptera</taxon>
        <taxon>Hemiptera</taxon>
        <taxon>Heteroptera</taxon>
        <taxon>Panheteroptera</taxon>
        <taxon>Cimicomorpha</taxon>
        <taxon>Reduviidae</taxon>
        <taxon>Harpactorinae</taxon>
        <taxon>Harpactorini</taxon>
        <taxon>Rhynocoris</taxon>
    </lineage>
</organism>
<dbReference type="EMBL" id="JAPXFL010000007">
    <property type="protein sequence ID" value="KAK9504256.1"/>
    <property type="molecule type" value="Genomic_DNA"/>
</dbReference>
<name>A0AAW1D0M3_9HEMI</name>
<dbReference type="AlphaFoldDB" id="A0AAW1D0M3"/>
<reference evidence="2 3" key="1">
    <citation type="submission" date="2022-12" db="EMBL/GenBank/DDBJ databases">
        <title>Chromosome-level genome assembly of true bugs.</title>
        <authorList>
            <person name="Ma L."/>
            <person name="Li H."/>
        </authorList>
    </citation>
    <scope>NUCLEOTIDE SEQUENCE [LARGE SCALE GENOMIC DNA]</scope>
    <source>
        <strain evidence="2">Lab_2022b</strain>
    </source>
</reference>
<keyword evidence="1" id="KW-0472">Membrane</keyword>
<evidence type="ECO:0000256" key="1">
    <source>
        <dbReference type="SAM" id="Phobius"/>
    </source>
</evidence>
<evidence type="ECO:0000313" key="2">
    <source>
        <dbReference type="EMBL" id="KAK9504256.1"/>
    </source>
</evidence>
<comment type="caution">
    <text evidence="2">The sequence shown here is derived from an EMBL/GenBank/DDBJ whole genome shotgun (WGS) entry which is preliminary data.</text>
</comment>
<feature type="transmembrane region" description="Helical" evidence="1">
    <location>
        <begin position="78"/>
        <end position="99"/>
    </location>
</feature>
<gene>
    <name evidence="2" type="ORF">O3M35_010631</name>
</gene>
<proteinExistence type="predicted"/>
<accession>A0AAW1D0M3</accession>
<feature type="transmembrane region" description="Helical" evidence="1">
    <location>
        <begin position="43"/>
        <end position="66"/>
    </location>
</feature>
<keyword evidence="1" id="KW-0812">Transmembrane</keyword>